<dbReference type="Proteomes" id="UP000294829">
    <property type="component" value="Unassembled WGS sequence"/>
</dbReference>
<gene>
    <name evidence="1" type="ORF">E2I14_03800</name>
</gene>
<sequence>MFPSTFHSSRKAIVFRWFAIWVMLCLLGQSLLPSFAFAQADSNPRLWDEICSVYGARSTTADKSHDADSKLPAPTHHAECPLCLHVFNDVTLSTPTAIPSFHLVLLQQLGYQAPQLASAIQPISSAQARAPPFLI</sequence>
<organism evidence="1 2">
    <name type="scientific">Sapientia aquatica</name>
    <dbReference type="NCBI Taxonomy" id="1549640"/>
    <lineage>
        <taxon>Bacteria</taxon>
        <taxon>Pseudomonadati</taxon>
        <taxon>Pseudomonadota</taxon>
        <taxon>Betaproteobacteria</taxon>
        <taxon>Burkholderiales</taxon>
        <taxon>Oxalobacteraceae</taxon>
        <taxon>Sapientia</taxon>
    </lineage>
</organism>
<dbReference type="Pfam" id="PF11162">
    <property type="entry name" value="DUF2946"/>
    <property type="match status" value="1"/>
</dbReference>
<evidence type="ECO:0000313" key="2">
    <source>
        <dbReference type="Proteomes" id="UP000294829"/>
    </source>
</evidence>
<proteinExistence type="predicted"/>
<name>A0A4R5W6B7_9BURK</name>
<accession>A0A4R5W6B7</accession>
<protein>
    <submittedName>
        <fullName evidence="1">DUF2946 domain-containing protein</fullName>
    </submittedName>
</protein>
<dbReference type="EMBL" id="SMYL01000001">
    <property type="protein sequence ID" value="TDK68672.1"/>
    <property type="molecule type" value="Genomic_DNA"/>
</dbReference>
<dbReference type="InterPro" id="IPR021333">
    <property type="entry name" value="DUF2946"/>
</dbReference>
<dbReference type="OrthoDB" id="8536886at2"/>
<keyword evidence="2" id="KW-1185">Reference proteome</keyword>
<evidence type="ECO:0000313" key="1">
    <source>
        <dbReference type="EMBL" id="TDK68672.1"/>
    </source>
</evidence>
<reference evidence="1 2" key="1">
    <citation type="submission" date="2019-03" db="EMBL/GenBank/DDBJ databases">
        <title>Sapientia aquatica gen. nov., sp. nov., isolated from a crater lake.</title>
        <authorList>
            <person name="Felfoldi T."/>
            <person name="Szabo A."/>
            <person name="Toth E."/>
            <person name="Schumann P."/>
            <person name="Keki Z."/>
            <person name="Marialigeti K."/>
            <person name="Mathe I."/>
        </authorList>
    </citation>
    <scope>NUCLEOTIDE SEQUENCE [LARGE SCALE GENOMIC DNA]</scope>
    <source>
        <strain evidence="1 2">SA-152</strain>
    </source>
</reference>
<dbReference type="RefSeq" id="WP_133325541.1">
    <property type="nucleotide sequence ID" value="NZ_SMYL01000001.1"/>
</dbReference>
<comment type="caution">
    <text evidence="1">The sequence shown here is derived from an EMBL/GenBank/DDBJ whole genome shotgun (WGS) entry which is preliminary data.</text>
</comment>
<dbReference type="AlphaFoldDB" id="A0A4R5W6B7"/>